<comment type="caution">
    <text evidence="1">The sequence shown here is derived from an EMBL/GenBank/DDBJ whole genome shotgun (WGS) entry which is preliminary data.</text>
</comment>
<dbReference type="EMBL" id="JACTSG010000004">
    <property type="protein sequence ID" value="MBK2302415.1"/>
    <property type="molecule type" value="Genomic_DNA"/>
</dbReference>
<gene>
    <name evidence="1" type="ORF">IBE52_05775</name>
</gene>
<evidence type="ECO:0000313" key="1">
    <source>
        <dbReference type="EMBL" id="MBK2302415.1"/>
    </source>
</evidence>
<reference evidence="1 2" key="1">
    <citation type="submission" date="2020-08" db="EMBL/GenBank/DDBJ databases">
        <title>Comparative genomics of Francisella species.</title>
        <authorList>
            <person name="Sahl J."/>
            <person name="Sjodin A."/>
            <person name="Wagner D."/>
            <person name="Forsman M."/>
        </authorList>
    </citation>
    <scope>NUCLEOTIDE SEQUENCE [LARGE SCALE GENOMIC DNA]</scope>
    <source>
        <strain evidence="1 2">F1093</strain>
    </source>
</reference>
<accession>A0ABS1GC81</accession>
<organism evidence="1 2">
    <name type="scientific">Francisella philomiragia</name>
    <dbReference type="NCBI Taxonomy" id="28110"/>
    <lineage>
        <taxon>Bacteria</taxon>
        <taxon>Pseudomonadati</taxon>
        <taxon>Pseudomonadota</taxon>
        <taxon>Gammaproteobacteria</taxon>
        <taxon>Thiotrichales</taxon>
        <taxon>Francisellaceae</taxon>
        <taxon>Francisella</taxon>
    </lineage>
</organism>
<dbReference type="RefSeq" id="WP_200166553.1">
    <property type="nucleotide sequence ID" value="NZ_JACTSG010000004.1"/>
</dbReference>
<dbReference type="Proteomes" id="UP000760407">
    <property type="component" value="Unassembled WGS sequence"/>
</dbReference>
<name>A0ABS1GC81_9GAMM</name>
<sequence length="303" mass="34989">MNNNTYCIKFDVPKNLSAIEFSKKMNDFLQEIDNFNHAIFANIDETYRVSTYIEDVETGSIKWWLYDKIGNINDNAIDAFVDKPIKNTVATILKSAKKTALSYLEKSIDKEINAAQINANIIEPIQSELDTNINQLENISDRDLVANNIKIDKKKLLVSLSSMSKISNQLGDNVYFIEDSQNENITIRLSNNFEYSDKLLNDVDELEQDIEINNVTDYYQLITPTSKKNSKWEFKDGEQKIKCNMLDDDFFNKYVDNTIKLGGNELFKVKVRIESTVENNKIKKEYSIIEVIEHKTSQMSLIN</sequence>
<evidence type="ECO:0000313" key="2">
    <source>
        <dbReference type="Proteomes" id="UP000760407"/>
    </source>
</evidence>
<protein>
    <submittedName>
        <fullName evidence="1">Uncharacterized protein</fullName>
    </submittedName>
</protein>
<keyword evidence="2" id="KW-1185">Reference proteome</keyword>
<proteinExistence type="predicted"/>